<comment type="caution">
    <text evidence="1">The sequence shown here is derived from an EMBL/GenBank/DDBJ whole genome shotgun (WGS) entry which is preliminary data.</text>
</comment>
<evidence type="ECO:0008006" key="3">
    <source>
        <dbReference type="Google" id="ProtNLM"/>
    </source>
</evidence>
<dbReference type="Proteomes" id="UP000612899">
    <property type="component" value="Unassembled WGS sequence"/>
</dbReference>
<evidence type="ECO:0000313" key="1">
    <source>
        <dbReference type="EMBL" id="GIH09022.1"/>
    </source>
</evidence>
<reference evidence="1" key="1">
    <citation type="submission" date="2021-01" db="EMBL/GenBank/DDBJ databases">
        <title>Whole genome shotgun sequence of Rhizocola hellebori NBRC 109834.</title>
        <authorList>
            <person name="Komaki H."/>
            <person name="Tamura T."/>
        </authorList>
    </citation>
    <scope>NUCLEOTIDE SEQUENCE</scope>
    <source>
        <strain evidence="1">NBRC 109834</strain>
    </source>
</reference>
<gene>
    <name evidence="1" type="ORF">Rhe02_70890</name>
</gene>
<keyword evidence="2" id="KW-1185">Reference proteome</keyword>
<evidence type="ECO:0000313" key="2">
    <source>
        <dbReference type="Proteomes" id="UP000612899"/>
    </source>
</evidence>
<name>A0A8J3QG43_9ACTN</name>
<proteinExistence type="predicted"/>
<dbReference type="AlphaFoldDB" id="A0A8J3QG43"/>
<organism evidence="1 2">
    <name type="scientific">Rhizocola hellebori</name>
    <dbReference type="NCBI Taxonomy" id="1392758"/>
    <lineage>
        <taxon>Bacteria</taxon>
        <taxon>Bacillati</taxon>
        <taxon>Actinomycetota</taxon>
        <taxon>Actinomycetes</taxon>
        <taxon>Micromonosporales</taxon>
        <taxon>Micromonosporaceae</taxon>
        <taxon>Rhizocola</taxon>
    </lineage>
</organism>
<protein>
    <recommendedName>
        <fullName evidence="3">Mycothiol-dependent maleylpyruvate isomerase metal-binding domain-containing protein</fullName>
    </recommendedName>
</protein>
<accession>A0A8J3QG43</accession>
<sequence>MSHWRSIIPGMDFADRFVTVADPLAAFEQTYFELGALAVLAASYPDLTAFSLAGWRFQDLQRHVTELLHEYAAVAEGVEYSPPIHVEWGLAMATAANRARTAFRRRGYVAERAPTPIGIQPGSVVVQHVVNELTVHCWDLATMMNRRNFFPDWLPERCQLSWQAFFDTYGRPAHNFDPEQPAPPDATPTTRLAAYLGRKIPDLPVVLIRPGETPEVRNLLYQKLGRVPRSRSPF</sequence>
<dbReference type="EMBL" id="BONY01000059">
    <property type="protein sequence ID" value="GIH09022.1"/>
    <property type="molecule type" value="Genomic_DNA"/>
</dbReference>